<reference evidence="4 5" key="1">
    <citation type="submission" date="2018-05" db="EMBL/GenBank/DDBJ databases">
        <title>complete genome sequence of Aquabacterium olei NBRC 110486.</title>
        <authorList>
            <person name="Tang B."/>
            <person name="Chang J."/>
            <person name="Zhang L."/>
            <person name="Yang H."/>
        </authorList>
    </citation>
    <scope>NUCLEOTIDE SEQUENCE [LARGE SCALE GENOMIC DNA]</scope>
    <source>
        <strain evidence="4 5">NBRC 110486</strain>
    </source>
</reference>
<dbReference type="InterPro" id="IPR037257">
    <property type="entry name" value="T2SS_E_N_sf"/>
</dbReference>
<dbReference type="InterPro" id="IPR005702">
    <property type="entry name" value="Wzc-like_C"/>
</dbReference>
<keyword evidence="2" id="KW-0067">ATP-binding</keyword>
<dbReference type="Proteomes" id="UP000244892">
    <property type="component" value="Chromosome"/>
</dbReference>
<dbReference type="OrthoDB" id="9808257at2"/>
<name>A0A2U8FW42_9BURK</name>
<dbReference type="AlphaFoldDB" id="A0A2U8FW42"/>
<dbReference type="KEGG" id="aon:DEH84_14095"/>
<evidence type="ECO:0000313" key="4">
    <source>
        <dbReference type="EMBL" id="AWI54426.1"/>
    </source>
</evidence>
<dbReference type="InterPro" id="IPR027417">
    <property type="entry name" value="P-loop_NTPase"/>
</dbReference>
<dbReference type="CDD" id="cd05387">
    <property type="entry name" value="BY-kinase"/>
    <property type="match status" value="1"/>
</dbReference>
<dbReference type="GO" id="GO:0005524">
    <property type="term" value="F:ATP binding"/>
    <property type="evidence" value="ECO:0007669"/>
    <property type="project" value="UniProtKB-KW"/>
</dbReference>
<dbReference type="RefSeq" id="WP_109037422.1">
    <property type="nucleotide sequence ID" value="NZ_CP029210.1"/>
</dbReference>
<keyword evidence="4" id="KW-0418">Kinase</keyword>
<evidence type="ECO:0000256" key="2">
    <source>
        <dbReference type="ARBA" id="ARBA00022840"/>
    </source>
</evidence>
<dbReference type="NCBIfam" id="TIGR01007">
    <property type="entry name" value="eps_fam"/>
    <property type="match status" value="1"/>
</dbReference>
<dbReference type="SUPFAM" id="SSF52540">
    <property type="entry name" value="P-loop containing nucleoside triphosphate hydrolases"/>
    <property type="match status" value="1"/>
</dbReference>
<keyword evidence="4" id="KW-0808">Transferase</keyword>
<dbReference type="EMBL" id="CP029210">
    <property type="protein sequence ID" value="AWI54426.1"/>
    <property type="molecule type" value="Genomic_DNA"/>
</dbReference>
<dbReference type="GO" id="GO:0004713">
    <property type="term" value="F:protein tyrosine kinase activity"/>
    <property type="evidence" value="ECO:0007669"/>
    <property type="project" value="TreeGrafter"/>
</dbReference>
<evidence type="ECO:0000313" key="5">
    <source>
        <dbReference type="Proteomes" id="UP000244892"/>
    </source>
</evidence>
<dbReference type="SUPFAM" id="SSF160246">
    <property type="entry name" value="EspE N-terminal domain-like"/>
    <property type="match status" value="1"/>
</dbReference>
<gene>
    <name evidence="4" type="ORF">DEH84_14095</name>
</gene>
<keyword evidence="5" id="KW-1185">Reference proteome</keyword>
<organism evidence="4 5">
    <name type="scientific">Aquabacterium olei</name>
    <dbReference type="NCBI Taxonomy" id="1296669"/>
    <lineage>
        <taxon>Bacteria</taxon>
        <taxon>Pseudomonadati</taxon>
        <taxon>Pseudomonadota</taxon>
        <taxon>Betaproteobacteria</taxon>
        <taxon>Burkholderiales</taxon>
        <taxon>Aquabacterium</taxon>
    </lineage>
</organism>
<protein>
    <submittedName>
        <fullName evidence="4">Tyrosine protein kinase</fullName>
    </submittedName>
</protein>
<feature type="region of interest" description="Disordered" evidence="3">
    <location>
        <begin position="1"/>
        <end position="30"/>
    </location>
</feature>
<dbReference type="PANTHER" id="PTHR32309">
    <property type="entry name" value="TYROSINE-PROTEIN KINASE"/>
    <property type="match status" value="1"/>
</dbReference>
<accession>A0A2U8FW42</accession>
<evidence type="ECO:0000256" key="1">
    <source>
        <dbReference type="ARBA" id="ARBA00022741"/>
    </source>
</evidence>
<keyword evidence="1" id="KW-0547">Nucleotide-binding</keyword>
<dbReference type="GO" id="GO:0005886">
    <property type="term" value="C:plasma membrane"/>
    <property type="evidence" value="ECO:0007669"/>
    <property type="project" value="TreeGrafter"/>
</dbReference>
<dbReference type="PANTHER" id="PTHR32309:SF13">
    <property type="entry name" value="FERRIC ENTEROBACTIN TRANSPORT PROTEIN FEPE"/>
    <property type="match status" value="1"/>
</dbReference>
<feature type="compositionally biased region" description="Polar residues" evidence="3">
    <location>
        <begin position="1"/>
        <end position="27"/>
    </location>
</feature>
<evidence type="ECO:0000256" key="3">
    <source>
        <dbReference type="SAM" id="MobiDB-lite"/>
    </source>
</evidence>
<dbReference type="Gene3D" id="3.40.50.300">
    <property type="entry name" value="P-loop containing nucleotide triphosphate hydrolases"/>
    <property type="match status" value="1"/>
</dbReference>
<proteinExistence type="predicted"/>
<dbReference type="InterPro" id="IPR050445">
    <property type="entry name" value="Bact_polysacc_biosynth/exp"/>
</dbReference>
<sequence length="306" mass="32933">MQDATQKQFSASSLGVNDSRFPDTQQIGGEPTIGEIISKANNLSPEQIEQILAYQRENGVRFGEAAVALGLANTDDVMWALAQQFHYPYSSEHDDACSDELVVAKQPFSAQAEAFRTTRSHLIMKLYSGVGQRHALAVVSPRSGDGKTYFAANMAVAFSQLSGRTLLIDANMRNPRLHEVFHLKPGAAGLSSILTGRAVSNVIQPVKGLPNLFVLPVGTVPPNPLELVERPAFGLLIRELLTKFDRVIVDTPAASQGMDGAVIAAKCGAALVMARQDVTHVSDMQTMVATLRMSDIQIVGSVLNGY</sequence>